<keyword evidence="2" id="KW-0695">RNA-directed DNA polymerase</keyword>
<sequence length="160" mass="19057">MIAYVCFDKALDSDEEFRQLLNAKNQKIQFPPANTIERWRNWIPRLSLEHKLVAFGDIVYQTCLATFRAKIRVPQSRGQREMEMLHKQIRNLKRQMKIAPVEEQTGLQAQWRELKARHSALSRAESAGKRRNQKKKTRENFFKDPFQFARQLFQQKRPGT</sequence>
<reference evidence="2 3" key="1">
    <citation type="journal article" date="2021" name="Elife">
        <title>Chloroplast acquisition without the gene transfer in kleptoplastic sea slugs, Plakobranchus ocellatus.</title>
        <authorList>
            <person name="Maeda T."/>
            <person name="Takahashi S."/>
            <person name="Yoshida T."/>
            <person name="Shimamura S."/>
            <person name="Takaki Y."/>
            <person name="Nagai Y."/>
            <person name="Toyoda A."/>
            <person name="Suzuki Y."/>
            <person name="Arimoto A."/>
            <person name="Ishii H."/>
            <person name="Satoh N."/>
            <person name="Nishiyama T."/>
            <person name="Hasebe M."/>
            <person name="Maruyama T."/>
            <person name="Minagawa J."/>
            <person name="Obokata J."/>
            <person name="Shigenobu S."/>
        </authorList>
    </citation>
    <scope>NUCLEOTIDE SEQUENCE [LARGE SCALE GENOMIC DNA]</scope>
</reference>
<proteinExistence type="predicted"/>
<evidence type="ECO:0000256" key="1">
    <source>
        <dbReference type="SAM" id="MobiDB-lite"/>
    </source>
</evidence>
<gene>
    <name evidence="2" type="ORF">PoB_002911200</name>
</gene>
<evidence type="ECO:0000313" key="2">
    <source>
        <dbReference type="EMBL" id="GFO02607.1"/>
    </source>
</evidence>
<dbReference type="GO" id="GO:0003964">
    <property type="term" value="F:RNA-directed DNA polymerase activity"/>
    <property type="evidence" value="ECO:0007669"/>
    <property type="project" value="UniProtKB-KW"/>
</dbReference>
<accession>A0AAV4A6X9</accession>
<keyword evidence="2" id="KW-0808">Transferase</keyword>
<keyword evidence="3" id="KW-1185">Reference proteome</keyword>
<evidence type="ECO:0000313" key="3">
    <source>
        <dbReference type="Proteomes" id="UP000735302"/>
    </source>
</evidence>
<dbReference type="Proteomes" id="UP000735302">
    <property type="component" value="Unassembled WGS sequence"/>
</dbReference>
<organism evidence="2 3">
    <name type="scientific">Plakobranchus ocellatus</name>
    <dbReference type="NCBI Taxonomy" id="259542"/>
    <lineage>
        <taxon>Eukaryota</taxon>
        <taxon>Metazoa</taxon>
        <taxon>Spiralia</taxon>
        <taxon>Lophotrochozoa</taxon>
        <taxon>Mollusca</taxon>
        <taxon>Gastropoda</taxon>
        <taxon>Heterobranchia</taxon>
        <taxon>Euthyneura</taxon>
        <taxon>Panpulmonata</taxon>
        <taxon>Sacoglossa</taxon>
        <taxon>Placobranchoidea</taxon>
        <taxon>Plakobranchidae</taxon>
        <taxon>Plakobranchus</taxon>
    </lineage>
</organism>
<keyword evidence="2" id="KW-0548">Nucleotidyltransferase</keyword>
<dbReference type="AlphaFoldDB" id="A0AAV4A6X9"/>
<feature type="region of interest" description="Disordered" evidence="1">
    <location>
        <begin position="119"/>
        <end position="140"/>
    </location>
</feature>
<name>A0AAV4A6X9_9GAST</name>
<comment type="caution">
    <text evidence="2">The sequence shown here is derived from an EMBL/GenBank/DDBJ whole genome shotgun (WGS) entry which is preliminary data.</text>
</comment>
<protein>
    <submittedName>
        <fullName evidence="2">Reverse transcriptase</fullName>
    </submittedName>
</protein>
<dbReference type="EMBL" id="BLXT01003614">
    <property type="protein sequence ID" value="GFO02607.1"/>
    <property type="molecule type" value="Genomic_DNA"/>
</dbReference>